<feature type="domain" description="Response regulatory" evidence="2">
    <location>
        <begin position="25"/>
        <end position="139"/>
    </location>
</feature>
<proteinExistence type="predicted"/>
<sequence>MQTPRRREMQIAIGQRGYGEMRRSLLLAVGKKADFFLFVQEALLRTGTEVHYAEGFAEASKHLRWRRYDILLLWPELADVDGLTAVKRLHDLDYLVRLLYVSPKPSVREAVAAMKAGASEYLEWPVTPEQLRAVVVQELREKREEPSPLSLAEVERRHILSVLELFSGNRRKTAEALGISSRTLYNKLRDFGLVDQGEMTQGKPQ</sequence>
<dbReference type="InterPro" id="IPR011006">
    <property type="entry name" value="CheY-like_superfamily"/>
</dbReference>
<dbReference type="InterPro" id="IPR002197">
    <property type="entry name" value="HTH_Fis"/>
</dbReference>
<gene>
    <name evidence="3" type="ORF">BLITH_0889</name>
</gene>
<dbReference type="SUPFAM" id="SSF52172">
    <property type="entry name" value="CheY-like"/>
    <property type="match status" value="1"/>
</dbReference>
<dbReference type="InterPro" id="IPR009057">
    <property type="entry name" value="Homeodomain-like_sf"/>
</dbReference>
<dbReference type="AlphaFoldDB" id="A0A2T5G951"/>
<organism evidence="3 4">
    <name type="scientific">Brockia lithotrophica</name>
    <dbReference type="NCBI Taxonomy" id="933949"/>
    <lineage>
        <taxon>Bacteria</taxon>
        <taxon>Bacillati</taxon>
        <taxon>Bacillota</taxon>
        <taxon>Bacilli</taxon>
        <taxon>Bacillales</taxon>
        <taxon>Bacillales Family X. Incertae Sedis</taxon>
        <taxon>Brockia</taxon>
    </lineage>
</organism>
<dbReference type="Gene3D" id="1.10.10.60">
    <property type="entry name" value="Homeodomain-like"/>
    <property type="match status" value="1"/>
</dbReference>
<accession>A0A2T5G951</accession>
<dbReference type="SUPFAM" id="SSF46689">
    <property type="entry name" value="Homeodomain-like"/>
    <property type="match status" value="1"/>
</dbReference>
<dbReference type="PROSITE" id="PS50110">
    <property type="entry name" value="RESPONSE_REGULATORY"/>
    <property type="match status" value="1"/>
</dbReference>
<dbReference type="PRINTS" id="PR01590">
    <property type="entry name" value="HTHFIS"/>
</dbReference>
<evidence type="ECO:0000259" key="2">
    <source>
        <dbReference type="PROSITE" id="PS50110"/>
    </source>
</evidence>
<comment type="caution">
    <text evidence="1">Lacks conserved residue(s) required for the propagation of feature annotation.</text>
</comment>
<dbReference type="Gene3D" id="3.40.50.2300">
    <property type="match status" value="1"/>
</dbReference>
<dbReference type="Pfam" id="PF00072">
    <property type="entry name" value="Response_reg"/>
    <property type="match status" value="1"/>
</dbReference>
<comment type="caution">
    <text evidence="3">The sequence shown here is derived from an EMBL/GenBank/DDBJ whole genome shotgun (WGS) entry which is preliminary data.</text>
</comment>
<dbReference type="GO" id="GO:0000160">
    <property type="term" value="P:phosphorelay signal transduction system"/>
    <property type="evidence" value="ECO:0007669"/>
    <property type="project" value="InterPro"/>
</dbReference>
<dbReference type="InterPro" id="IPR001789">
    <property type="entry name" value="Sig_transdc_resp-reg_receiver"/>
</dbReference>
<dbReference type="EMBL" id="PEBW01000002">
    <property type="protein sequence ID" value="PTQ52710.1"/>
    <property type="molecule type" value="Genomic_DNA"/>
</dbReference>
<dbReference type="Proteomes" id="UP000244016">
    <property type="component" value="Unassembled WGS sequence"/>
</dbReference>
<reference evidence="3 4" key="1">
    <citation type="submission" date="2017-08" db="EMBL/GenBank/DDBJ databases">
        <title>Burning lignite coal seam in the remote Altai Mountains harbors a hydrogen-driven thermophilic microbial community.</title>
        <authorList>
            <person name="Kadnikov V.V."/>
            <person name="Mardanov A.V."/>
            <person name="Ivasenko D."/>
            <person name="Beletsky A.V."/>
            <person name="Karnachuk O.V."/>
            <person name="Ravin N.V."/>
        </authorList>
    </citation>
    <scope>NUCLEOTIDE SEQUENCE [LARGE SCALE GENOMIC DNA]</scope>
    <source>
        <strain evidence="3">AL31</strain>
    </source>
</reference>
<evidence type="ECO:0000313" key="3">
    <source>
        <dbReference type="EMBL" id="PTQ52710.1"/>
    </source>
</evidence>
<evidence type="ECO:0000256" key="1">
    <source>
        <dbReference type="PROSITE-ProRule" id="PRU00169"/>
    </source>
</evidence>
<name>A0A2T5G951_9BACL</name>
<dbReference type="Pfam" id="PF02954">
    <property type="entry name" value="HTH_8"/>
    <property type="match status" value="1"/>
</dbReference>
<evidence type="ECO:0000313" key="4">
    <source>
        <dbReference type="Proteomes" id="UP000244016"/>
    </source>
</evidence>
<dbReference type="GO" id="GO:0043565">
    <property type="term" value="F:sequence-specific DNA binding"/>
    <property type="evidence" value="ECO:0007669"/>
    <property type="project" value="InterPro"/>
</dbReference>
<protein>
    <submittedName>
        <fullName evidence="3">Dna binding response regulator PrrA (RegA)</fullName>
    </submittedName>
</protein>
<dbReference type="PANTHER" id="PTHR32071">
    <property type="entry name" value="TRANSCRIPTIONAL REGULATORY PROTEIN"/>
    <property type="match status" value="1"/>
</dbReference>